<dbReference type="EMBL" id="CM023483">
    <property type="protein sequence ID" value="KAH6937343.1"/>
    <property type="molecule type" value="Genomic_DNA"/>
</dbReference>
<keyword evidence="2" id="KW-1185">Reference proteome</keyword>
<sequence>MAQAEANKVLDERVAERQATRERLELEQKAFELRLRIVEAGGSAESTTPVRETEGEVPNHPDEPVN</sequence>
<reference evidence="1" key="1">
    <citation type="submission" date="2020-05" db="EMBL/GenBank/DDBJ databases">
        <title>Large-scale comparative analyses of tick genomes elucidate their genetic diversity and vector capacities.</title>
        <authorList>
            <person name="Jia N."/>
            <person name="Wang J."/>
            <person name="Shi W."/>
            <person name="Du L."/>
            <person name="Sun Y."/>
            <person name="Zhan W."/>
            <person name="Jiang J."/>
            <person name="Wang Q."/>
            <person name="Zhang B."/>
            <person name="Ji P."/>
            <person name="Sakyi L.B."/>
            <person name="Cui X."/>
            <person name="Yuan T."/>
            <person name="Jiang B."/>
            <person name="Yang W."/>
            <person name="Lam T.T.-Y."/>
            <person name="Chang Q."/>
            <person name="Ding S."/>
            <person name="Wang X."/>
            <person name="Zhu J."/>
            <person name="Ruan X."/>
            <person name="Zhao L."/>
            <person name="Wei J."/>
            <person name="Que T."/>
            <person name="Du C."/>
            <person name="Cheng J."/>
            <person name="Dai P."/>
            <person name="Han X."/>
            <person name="Huang E."/>
            <person name="Gao Y."/>
            <person name="Liu J."/>
            <person name="Shao H."/>
            <person name="Ye R."/>
            <person name="Li L."/>
            <person name="Wei W."/>
            <person name="Wang X."/>
            <person name="Wang C."/>
            <person name="Yang T."/>
            <person name="Huo Q."/>
            <person name="Li W."/>
            <person name="Guo W."/>
            <person name="Chen H."/>
            <person name="Zhou L."/>
            <person name="Ni X."/>
            <person name="Tian J."/>
            <person name="Zhou Y."/>
            <person name="Sheng Y."/>
            <person name="Liu T."/>
            <person name="Pan Y."/>
            <person name="Xia L."/>
            <person name="Li J."/>
            <person name="Zhao F."/>
            <person name="Cao W."/>
        </authorList>
    </citation>
    <scope>NUCLEOTIDE SEQUENCE</scope>
    <source>
        <strain evidence="1">Hyas-2018</strain>
    </source>
</reference>
<evidence type="ECO:0000313" key="2">
    <source>
        <dbReference type="Proteomes" id="UP000821845"/>
    </source>
</evidence>
<protein>
    <submittedName>
        <fullName evidence="1">Uncharacterized protein</fullName>
    </submittedName>
</protein>
<organism evidence="1 2">
    <name type="scientific">Hyalomma asiaticum</name>
    <name type="common">Tick</name>
    <dbReference type="NCBI Taxonomy" id="266040"/>
    <lineage>
        <taxon>Eukaryota</taxon>
        <taxon>Metazoa</taxon>
        <taxon>Ecdysozoa</taxon>
        <taxon>Arthropoda</taxon>
        <taxon>Chelicerata</taxon>
        <taxon>Arachnida</taxon>
        <taxon>Acari</taxon>
        <taxon>Parasitiformes</taxon>
        <taxon>Ixodida</taxon>
        <taxon>Ixodoidea</taxon>
        <taxon>Ixodidae</taxon>
        <taxon>Hyalomminae</taxon>
        <taxon>Hyalomma</taxon>
    </lineage>
</organism>
<comment type="caution">
    <text evidence="1">The sequence shown here is derived from an EMBL/GenBank/DDBJ whole genome shotgun (WGS) entry which is preliminary data.</text>
</comment>
<evidence type="ECO:0000313" key="1">
    <source>
        <dbReference type="EMBL" id="KAH6937343.1"/>
    </source>
</evidence>
<proteinExistence type="predicted"/>
<name>A0ACB7SRI7_HYAAI</name>
<dbReference type="Proteomes" id="UP000821845">
    <property type="component" value="Chromosome 3"/>
</dbReference>
<gene>
    <name evidence="1" type="ORF">HPB50_026782</name>
</gene>
<accession>A0ACB7SRI7</accession>